<dbReference type="Proteomes" id="UP000325313">
    <property type="component" value="Unassembled WGS sequence"/>
</dbReference>
<dbReference type="EMBL" id="VDEP01000343">
    <property type="protein sequence ID" value="KAA1099137.1"/>
    <property type="molecule type" value="Genomic_DNA"/>
</dbReference>
<evidence type="ECO:0000313" key="5">
    <source>
        <dbReference type="Proteomes" id="UP000325313"/>
    </source>
</evidence>
<evidence type="ECO:0000313" key="4">
    <source>
        <dbReference type="Proteomes" id="UP000324748"/>
    </source>
</evidence>
<proteinExistence type="predicted"/>
<gene>
    <name evidence="3" type="ORF">PGT21_010844</name>
    <name evidence="2" type="ORF">PGTUg99_024620</name>
</gene>
<evidence type="ECO:0000313" key="3">
    <source>
        <dbReference type="EMBL" id="KAA1112794.1"/>
    </source>
</evidence>
<protein>
    <submittedName>
        <fullName evidence="3">Uncharacterized protein</fullName>
    </submittedName>
</protein>
<organism evidence="3 4">
    <name type="scientific">Puccinia graminis f. sp. tritici</name>
    <dbReference type="NCBI Taxonomy" id="56615"/>
    <lineage>
        <taxon>Eukaryota</taxon>
        <taxon>Fungi</taxon>
        <taxon>Dikarya</taxon>
        <taxon>Basidiomycota</taxon>
        <taxon>Pucciniomycotina</taxon>
        <taxon>Pucciniomycetes</taxon>
        <taxon>Pucciniales</taxon>
        <taxon>Pucciniaceae</taxon>
        <taxon>Puccinia</taxon>
    </lineage>
</organism>
<dbReference type="AlphaFoldDB" id="A0A5B0QIG4"/>
<evidence type="ECO:0000256" key="1">
    <source>
        <dbReference type="SAM" id="MobiDB-lite"/>
    </source>
</evidence>
<dbReference type="Proteomes" id="UP000324748">
    <property type="component" value="Unassembled WGS sequence"/>
</dbReference>
<reference evidence="4 5" key="1">
    <citation type="submission" date="2019-05" db="EMBL/GenBank/DDBJ databases">
        <title>Emergence of the Ug99 lineage of the wheat stem rust pathogen through somatic hybridization.</title>
        <authorList>
            <person name="Li F."/>
            <person name="Upadhyaya N.M."/>
            <person name="Sperschneider J."/>
            <person name="Matny O."/>
            <person name="Nguyen-Phuc H."/>
            <person name="Mago R."/>
            <person name="Raley C."/>
            <person name="Miller M.E."/>
            <person name="Silverstein K.A.T."/>
            <person name="Henningsen E."/>
            <person name="Hirsch C.D."/>
            <person name="Visser B."/>
            <person name="Pretorius Z.A."/>
            <person name="Steffenson B.J."/>
            <person name="Schwessinger B."/>
            <person name="Dodds P.N."/>
            <person name="Figueroa M."/>
        </authorList>
    </citation>
    <scope>NUCLEOTIDE SEQUENCE [LARGE SCALE GENOMIC DNA]</scope>
    <source>
        <strain evidence="3">21-0</strain>
        <strain evidence="2 5">Ug99</strain>
    </source>
</reference>
<evidence type="ECO:0000313" key="2">
    <source>
        <dbReference type="EMBL" id="KAA1099137.1"/>
    </source>
</evidence>
<comment type="caution">
    <text evidence="3">The sequence shown here is derived from an EMBL/GenBank/DDBJ whole genome shotgun (WGS) entry which is preliminary data.</text>
</comment>
<keyword evidence="4" id="KW-1185">Reference proteome</keyword>
<sequence>MIYWKRSREISQRRPQGIGNHQSSVIKKANPQLSRKPILSNQESQSSVIKKAEGGFGNPNWGEKRSLCVGVVEMMNWGDKCEVEGLYKPNQWGKKPLMPRRAPLRRLSPPDSLFTDIRASLYLQRLIQTSLPGNQVLSTKIVMDHSTQFHPQPIAYQTASMALSTMGRNTGPKGSNIEQTVSSGTLSA</sequence>
<dbReference type="EMBL" id="VSWC01000015">
    <property type="protein sequence ID" value="KAA1112794.1"/>
    <property type="molecule type" value="Genomic_DNA"/>
</dbReference>
<name>A0A5B0QIG4_PUCGR</name>
<feature type="region of interest" description="Disordered" evidence="1">
    <location>
        <begin position="165"/>
        <end position="188"/>
    </location>
</feature>
<accession>A0A5B0QIG4</accession>